<feature type="non-terminal residue" evidence="2">
    <location>
        <position position="221"/>
    </location>
</feature>
<dbReference type="InterPro" id="IPR027417">
    <property type="entry name" value="P-loop_NTPase"/>
</dbReference>
<feature type="domain" description="G" evidence="1">
    <location>
        <begin position="72"/>
        <end position="177"/>
    </location>
</feature>
<organism evidence="2 3">
    <name type="scientific">Geodia barretti</name>
    <name type="common">Barrett's horny sponge</name>
    <dbReference type="NCBI Taxonomy" id="519541"/>
    <lineage>
        <taxon>Eukaryota</taxon>
        <taxon>Metazoa</taxon>
        <taxon>Porifera</taxon>
        <taxon>Demospongiae</taxon>
        <taxon>Heteroscleromorpha</taxon>
        <taxon>Tetractinellida</taxon>
        <taxon>Astrophorina</taxon>
        <taxon>Geodiidae</taxon>
        <taxon>Geodia</taxon>
    </lineage>
</organism>
<dbReference type="Proteomes" id="UP001174909">
    <property type="component" value="Unassembled WGS sequence"/>
</dbReference>
<protein>
    <recommendedName>
        <fullName evidence="1">G domain-containing protein</fullName>
    </recommendedName>
</protein>
<dbReference type="Gene3D" id="3.40.50.300">
    <property type="entry name" value="P-loop containing nucleotide triphosphate hydrolases"/>
    <property type="match status" value="1"/>
</dbReference>
<evidence type="ECO:0000313" key="3">
    <source>
        <dbReference type="Proteomes" id="UP001174909"/>
    </source>
</evidence>
<accession>A0AA35VW46</accession>
<dbReference type="Pfam" id="PF01926">
    <property type="entry name" value="MMR_HSR1"/>
    <property type="match status" value="1"/>
</dbReference>
<dbReference type="InterPro" id="IPR006073">
    <property type="entry name" value="GTP-bd"/>
</dbReference>
<evidence type="ECO:0000259" key="1">
    <source>
        <dbReference type="Pfam" id="PF01926"/>
    </source>
</evidence>
<proteinExistence type="predicted"/>
<evidence type="ECO:0000313" key="2">
    <source>
        <dbReference type="EMBL" id="CAI7994956.1"/>
    </source>
</evidence>
<sequence>SVNCLATIASSVATYSELANVVCYSTRFDPVGGAGGPALKIARARMPRGLTRMAACRVDIEPEEDQSDYYDILLLGRTGQGKSTTANKLLQTDITFSEPNPYTQQWVEELSEDGQENAAEEAAGGGGEESRVIFKTGKGIESVTSKCQLVSNVVTNIRVLDTPGFADSRDTKKHGVYRGNFRIFRSILRAQDENDLAFSRVLYFLPQRGTPERMDGTFRKR</sequence>
<comment type="caution">
    <text evidence="2">The sequence shown here is derived from an EMBL/GenBank/DDBJ whole genome shotgun (WGS) entry which is preliminary data.</text>
</comment>
<dbReference type="SUPFAM" id="SSF52540">
    <property type="entry name" value="P-loop containing nucleoside triphosphate hydrolases"/>
    <property type="match status" value="1"/>
</dbReference>
<keyword evidence="3" id="KW-1185">Reference proteome</keyword>
<reference evidence="2" key="1">
    <citation type="submission" date="2023-03" db="EMBL/GenBank/DDBJ databases">
        <authorList>
            <person name="Steffen K."/>
            <person name="Cardenas P."/>
        </authorList>
    </citation>
    <scope>NUCLEOTIDE SEQUENCE</scope>
</reference>
<dbReference type="GO" id="GO:0005525">
    <property type="term" value="F:GTP binding"/>
    <property type="evidence" value="ECO:0007669"/>
    <property type="project" value="InterPro"/>
</dbReference>
<dbReference type="EMBL" id="CASHTH010000236">
    <property type="protein sequence ID" value="CAI7994956.1"/>
    <property type="molecule type" value="Genomic_DNA"/>
</dbReference>
<dbReference type="AlphaFoldDB" id="A0AA35VW46"/>
<gene>
    <name evidence="2" type="ORF">GBAR_LOCUS1580</name>
</gene>
<name>A0AA35VW46_GEOBA</name>